<dbReference type="EMBL" id="JACBZS010000001">
    <property type="protein sequence ID" value="NYI72625.1"/>
    <property type="molecule type" value="Genomic_DNA"/>
</dbReference>
<evidence type="ECO:0000256" key="4">
    <source>
        <dbReference type="RuleBase" id="RU004106"/>
    </source>
</evidence>
<dbReference type="Gene3D" id="3.20.10.10">
    <property type="entry name" value="D-amino Acid Aminotransferase, subunit A, domain 2"/>
    <property type="match status" value="1"/>
</dbReference>
<dbReference type="InterPro" id="IPR018300">
    <property type="entry name" value="Aminotrans_IV_CS"/>
</dbReference>
<keyword evidence="7" id="KW-1185">Reference proteome</keyword>
<dbReference type="InterPro" id="IPR036038">
    <property type="entry name" value="Aminotransferase-like"/>
</dbReference>
<protein>
    <submittedName>
        <fullName evidence="6">Branched-chain amino acid aminotransferase</fullName>
        <ecNumber evidence="6">2.6.1.42</ecNumber>
    </submittedName>
</protein>
<dbReference type="Proteomes" id="UP000527616">
    <property type="component" value="Unassembled WGS sequence"/>
</dbReference>
<dbReference type="InterPro" id="IPR043131">
    <property type="entry name" value="BCAT-like_N"/>
</dbReference>
<evidence type="ECO:0000256" key="1">
    <source>
        <dbReference type="ARBA" id="ARBA00001933"/>
    </source>
</evidence>
<gene>
    <name evidence="6" type="ORF">GGQ54_003185</name>
</gene>
<evidence type="ECO:0000256" key="2">
    <source>
        <dbReference type="ARBA" id="ARBA00009320"/>
    </source>
</evidence>
<name>A0A7Z0DBN7_9ACTN</name>
<dbReference type="InterPro" id="IPR043132">
    <property type="entry name" value="BCAT-like_C"/>
</dbReference>
<accession>A0A7Z0DBN7</accession>
<dbReference type="GO" id="GO:0046394">
    <property type="term" value="P:carboxylic acid biosynthetic process"/>
    <property type="evidence" value="ECO:0007669"/>
    <property type="project" value="UniProtKB-ARBA"/>
</dbReference>
<dbReference type="GO" id="GO:0008652">
    <property type="term" value="P:amino acid biosynthetic process"/>
    <property type="evidence" value="ECO:0007669"/>
    <property type="project" value="UniProtKB-ARBA"/>
</dbReference>
<comment type="cofactor">
    <cofactor evidence="1 5">
        <name>pyridoxal 5'-phosphate</name>
        <dbReference type="ChEBI" id="CHEBI:597326"/>
    </cofactor>
</comment>
<comment type="similarity">
    <text evidence="2 4">Belongs to the class-IV pyridoxal-phosphate-dependent aminotransferase family.</text>
</comment>
<proteinExistence type="inferred from homology"/>
<organism evidence="6 7">
    <name type="scientific">Naumannella cuiyingiana</name>
    <dbReference type="NCBI Taxonomy" id="1347891"/>
    <lineage>
        <taxon>Bacteria</taxon>
        <taxon>Bacillati</taxon>
        <taxon>Actinomycetota</taxon>
        <taxon>Actinomycetes</taxon>
        <taxon>Propionibacteriales</taxon>
        <taxon>Propionibacteriaceae</taxon>
        <taxon>Naumannella</taxon>
    </lineage>
</organism>
<dbReference type="Gene3D" id="3.30.470.10">
    <property type="match status" value="1"/>
</dbReference>
<dbReference type="InterPro" id="IPR001544">
    <property type="entry name" value="Aminotrans_IV"/>
</dbReference>
<dbReference type="AlphaFoldDB" id="A0A7Z0DBN7"/>
<evidence type="ECO:0000313" key="6">
    <source>
        <dbReference type="EMBL" id="NYI72625.1"/>
    </source>
</evidence>
<dbReference type="FunFam" id="3.20.10.10:FF:000002">
    <property type="entry name" value="D-alanine aminotransferase"/>
    <property type="match status" value="1"/>
</dbReference>
<keyword evidence="6" id="KW-0808">Transferase</keyword>
<evidence type="ECO:0000256" key="5">
    <source>
        <dbReference type="RuleBase" id="RU004516"/>
    </source>
</evidence>
<dbReference type="GO" id="GO:0004084">
    <property type="term" value="F:branched-chain-amino-acid transaminase activity"/>
    <property type="evidence" value="ECO:0007669"/>
    <property type="project" value="UniProtKB-EC"/>
</dbReference>
<dbReference type="EC" id="2.6.1.42" evidence="6"/>
<keyword evidence="3 5" id="KW-0663">Pyridoxal phosphate</keyword>
<comment type="caution">
    <text evidence="6">The sequence shown here is derived from an EMBL/GenBank/DDBJ whole genome shotgun (WGS) entry which is preliminary data.</text>
</comment>
<dbReference type="Pfam" id="PF01063">
    <property type="entry name" value="Aminotran_4"/>
    <property type="match status" value="1"/>
</dbReference>
<dbReference type="RefSeq" id="WP_179446260.1">
    <property type="nucleotide sequence ID" value="NZ_JACBZS010000001.1"/>
</dbReference>
<reference evidence="6 7" key="1">
    <citation type="submission" date="2020-07" db="EMBL/GenBank/DDBJ databases">
        <title>Sequencing the genomes of 1000 actinobacteria strains.</title>
        <authorList>
            <person name="Klenk H.-P."/>
        </authorList>
    </citation>
    <scope>NUCLEOTIDE SEQUENCE [LARGE SCALE GENOMIC DNA]</scope>
    <source>
        <strain evidence="6 7">DSM 103164</strain>
    </source>
</reference>
<evidence type="ECO:0000256" key="3">
    <source>
        <dbReference type="ARBA" id="ARBA00022898"/>
    </source>
</evidence>
<sequence length="278" mass="29315">MSEARPRVWIDGTLYADAADATVPADDHGLVAGDGVFETLKIEPWGAFAIGRHVRRLENSAKVLGLPTPEESAVREGIAAVLAGRDFEFGRLRITWTGGIGPLSSNAAYGPPRLIVAAGPAARTSEPGRIVTVPWTRNPDDPLSGIKTTSYAGNVRALAYAHDHGAGEALFCNTRGQVCEASGSNIFLVFGDRVITPTLAAGPLAGITRACVIEQSGAVEEDIDLAAAQRADEVFLTGSLRDVHPIVAWDEHSYPVGPVTAAIAEEFARRSVDEPDPA</sequence>
<dbReference type="PANTHER" id="PTHR42743:SF11">
    <property type="entry name" value="AMINODEOXYCHORISMATE LYASE"/>
    <property type="match status" value="1"/>
</dbReference>
<dbReference type="InterPro" id="IPR050571">
    <property type="entry name" value="Class-IV_PLP-Dep_Aminotrnsfr"/>
</dbReference>
<dbReference type="SUPFAM" id="SSF56752">
    <property type="entry name" value="D-aminoacid aminotransferase-like PLP-dependent enzymes"/>
    <property type="match status" value="1"/>
</dbReference>
<evidence type="ECO:0000313" key="7">
    <source>
        <dbReference type="Proteomes" id="UP000527616"/>
    </source>
</evidence>
<dbReference type="PANTHER" id="PTHR42743">
    <property type="entry name" value="AMINO-ACID AMINOTRANSFERASE"/>
    <property type="match status" value="1"/>
</dbReference>
<dbReference type="PROSITE" id="PS00770">
    <property type="entry name" value="AA_TRANSFER_CLASS_4"/>
    <property type="match status" value="1"/>
</dbReference>
<dbReference type="GO" id="GO:0005829">
    <property type="term" value="C:cytosol"/>
    <property type="evidence" value="ECO:0007669"/>
    <property type="project" value="TreeGrafter"/>
</dbReference>
<keyword evidence="6" id="KW-0032">Aminotransferase</keyword>